<accession>A0A1W0D6X0</accession>
<protein>
    <recommendedName>
        <fullName evidence="5">Chemotaxis protein</fullName>
    </recommendedName>
</protein>
<evidence type="ECO:0000256" key="1">
    <source>
        <dbReference type="SAM" id="MobiDB-lite"/>
    </source>
</evidence>
<keyword evidence="2" id="KW-1133">Transmembrane helix</keyword>
<organism evidence="3 4">
    <name type="scientific">Chromobacterium haemolyticum</name>
    <dbReference type="NCBI Taxonomy" id="394935"/>
    <lineage>
        <taxon>Bacteria</taxon>
        <taxon>Pseudomonadati</taxon>
        <taxon>Pseudomonadota</taxon>
        <taxon>Betaproteobacteria</taxon>
        <taxon>Neisseriales</taxon>
        <taxon>Chromobacteriaceae</taxon>
        <taxon>Chromobacterium</taxon>
    </lineage>
</organism>
<comment type="caution">
    <text evidence="3">The sequence shown here is derived from an EMBL/GenBank/DDBJ whole genome shotgun (WGS) entry which is preliminary data.</text>
</comment>
<dbReference type="SUPFAM" id="SSF75708">
    <property type="entry name" value="Chemotaxis phosphatase CheZ"/>
    <property type="match status" value="1"/>
</dbReference>
<dbReference type="AlphaFoldDB" id="A0A1W0D6X0"/>
<proteinExistence type="predicted"/>
<reference evidence="3 4" key="1">
    <citation type="submission" date="2017-02" db="EMBL/GenBank/DDBJ databases">
        <title>Chromobacterium haemolyticum H5244.</title>
        <authorList>
            <person name="Gulvik C.A."/>
        </authorList>
    </citation>
    <scope>NUCLEOTIDE SEQUENCE [LARGE SCALE GENOMIC DNA]</scope>
    <source>
        <strain evidence="3 4">H5244</strain>
    </source>
</reference>
<name>A0A1W0D6X0_9NEIS</name>
<feature type="region of interest" description="Disordered" evidence="1">
    <location>
        <begin position="313"/>
        <end position="335"/>
    </location>
</feature>
<evidence type="ECO:0008006" key="5">
    <source>
        <dbReference type="Google" id="ProtNLM"/>
    </source>
</evidence>
<dbReference type="Proteomes" id="UP000192721">
    <property type="component" value="Unassembled WGS sequence"/>
</dbReference>
<evidence type="ECO:0000256" key="2">
    <source>
        <dbReference type="SAM" id="Phobius"/>
    </source>
</evidence>
<dbReference type="RefSeq" id="WP_081554770.1">
    <property type="nucleotide sequence ID" value="NZ_MUKV01000004.1"/>
</dbReference>
<evidence type="ECO:0000313" key="3">
    <source>
        <dbReference type="EMBL" id="OQS42683.1"/>
    </source>
</evidence>
<gene>
    <name evidence="3" type="ORF">B0T45_04720</name>
</gene>
<sequence length="335" mass="36829">MALLPPLTPRNRLLLGLAINGGVLCWLFWGHALLWAGLALSSIALALALSWPSPVDAAEETPNPDAYWQGFASHVCALLPLWAGHISLGKEQMDDAANRLTLRFDGILRQVGGAVPKPGEHTDQAALAQAESRLKHMLQLLQNATRQQTDLAIHLHTLGQSANTLQNLVRSLISGRQLDGEQSIEQLGSDTLEQLSRLQNQIDKAMGSLAQMAHEPLRPHTLLNPADPAAQDKEAVLDEEAAQSQSLQQALEDILVQLQFQDRVDQILSGVQNDMRRLESVFSQALIDTKQRPTPPDTAAWLEALKNSYTTHEQRVLHSSDKTESGNNQNNITFF</sequence>
<feature type="compositionally biased region" description="Basic and acidic residues" evidence="1">
    <location>
        <begin position="313"/>
        <end position="324"/>
    </location>
</feature>
<evidence type="ECO:0000313" key="4">
    <source>
        <dbReference type="Proteomes" id="UP000192721"/>
    </source>
</evidence>
<dbReference type="EMBL" id="MUKV01000004">
    <property type="protein sequence ID" value="OQS42683.1"/>
    <property type="molecule type" value="Genomic_DNA"/>
</dbReference>
<feature type="compositionally biased region" description="Polar residues" evidence="1">
    <location>
        <begin position="325"/>
        <end position="335"/>
    </location>
</feature>
<keyword evidence="2" id="KW-0472">Membrane</keyword>
<feature type="transmembrane region" description="Helical" evidence="2">
    <location>
        <begin position="12"/>
        <end position="29"/>
    </location>
</feature>
<keyword evidence="2" id="KW-0812">Transmembrane</keyword>